<dbReference type="InterPro" id="IPR051809">
    <property type="entry name" value="Plant_receptor-like_S/T_kinase"/>
</dbReference>
<dbReference type="InterPro" id="IPR013210">
    <property type="entry name" value="LRR_N_plant-typ"/>
</dbReference>
<dbReference type="InterPro" id="IPR032675">
    <property type="entry name" value="LRR_dom_sf"/>
</dbReference>
<keyword evidence="7" id="KW-0433">Leucine-rich repeat</keyword>
<comment type="caution">
    <text evidence="24">The sequence shown here is derived from an EMBL/GenBank/DDBJ whole genome shotgun (WGS) entry which is preliminary data.</text>
</comment>
<evidence type="ECO:0000256" key="11">
    <source>
        <dbReference type="ARBA" id="ARBA00022737"/>
    </source>
</evidence>
<evidence type="ECO:0000313" key="24">
    <source>
        <dbReference type="EMBL" id="KAL2476713.1"/>
    </source>
</evidence>
<dbReference type="FunFam" id="3.80.10.10:FF:000400">
    <property type="entry name" value="Nuclear pore complex protein NUP107"/>
    <property type="match status" value="1"/>
</dbReference>
<keyword evidence="6" id="KW-0597">Phosphoprotein</keyword>
<feature type="signal peptide" evidence="22">
    <location>
        <begin position="1"/>
        <end position="23"/>
    </location>
</feature>
<evidence type="ECO:0000256" key="16">
    <source>
        <dbReference type="ARBA" id="ARBA00023136"/>
    </source>
</evidence>
<keyword evidence="14" id="KW-0067">ATP-binding</keyword>
<gene>
    <name evidence="24" type="ORF">Adt_37449</name>
</gene>
<dbReference type="EMBL" id="JBFOLK010000011">
    <property type="protein sequence ID" value="KAL2476713.1"/>
    <property type="molecule type" value="Genomic_DNA"/>
</dbReference>
<dbReference type="InterPro" id="IPR001611">
    <property type="entry name" value="Leu-rich_rpt"/>
</dbReference>
<dbReference type="Pfam" id="PF00069">
    <property type="entry name" value="Pkinase"/>
    <property type="match status" value="1"/>
</dbReference>
<evidence type="ECO:0000256" key="3">
    <source>
        <dbReference type="ARBA" id="ARBA00012513"/>
    </source>
</evidence>
<dbReference type="Pfam" id="PF00560">
    <property type="entry name" value="LRR_1"/>
    <property type="match status" value="2"/>
</dbReference>
<evidence type="ECO:0000256" key="19">
    <source>
        <dbReference type="ARBA" id="ARBA00047899"/>
    </source>
</evidence>
<dbReference type="SMART" id="SM00220">
    <property type="entry name" value="S_TKc"/>
    <property type="match status" value="1"/>
</dbReference>
<dbReference type="GO" id="GO:0005524">
    <property type="term" value="F:ATP binding"/>
    <property type="evidence" value="ECO:0007669"/>
    <property type="project" value="UniProtKB-KW"/>
</dbReference>
<dbReference type="GO" id="GO:0004674">
    <property type="term" value="F:protein serine/threonine kinase activity"/>
    <property type="evidence" value="ECO:0007669"/>
    <property type="project" value="UniProtKB-KW"/>
</dbReference>
<dbReference type="SUPFAM" id="SSF52047">
    <property type="entry name" value="RNI-like"/>
    <property type="match status" value="1"/>
</dbReference>
<evidence type="ECO:0000256" key="4">
    <source>
        <dbReference type="ARBA" id="ARBA00022475"/>
    </source>
</evidence>
<reference evidence="25" key="1">
    <citation type="submission" date="2024-07" db="EMBL/GenBank/DDBJ databases">
        <title>Two chromosome-level genome assemblies of Korean endemic species Abeliophyllum distichum and Forsythia ovata (Oleaceae).</title>
        <authorList>
            <person name="Jang H."/>
        </authorList>
    </citation>
    <scope>NUCLEOTIDE SEQUENCE [LARGE SCALE GENOMIC DNA]</scope>
</reference>
<keyword evidence="4" id="KW-1003">Cell membrane</keyword>
<dbReference type="Gene3D" id="1.10.510.10">
    <property type="entry name" value="Transferase(Phosphotransferase) domain 1"/>
    <property type="match status" value="1"/>
</dbReference>
<sequence>MAKNVILTMLYVVNICIVASLNSSTGDDESALLAFKSQITYDPNKILSRNWSQGTSFCSWIGITCGRKHQRVIGINVSHMGLEGSIAKEIGKLSFLKSLDSSNYSFHDSIPVEIGNIHRLRTINMQYNELNCPKLTIELNYLNSCGSTGDDEYALLAFKSQITYDPNKILSRNWSKGTSICSWIGITCGRRHQRVIGINVSHMGLDGSIAKEIGKLSFLKSLDGSNYSFHDSIPVEIGSIPNAIGNLSSLVSLNVGYNGLTGTIPISIGNLTKLEAFGVASNSIQGHIPSELGHLSNLKWLDFCYNKLEGEIPESFFNLTKLQMFSLVYNGISGNLPSSIVDGLVDLESISLAGNNLSGEIPSSISNISKLTLLELGNNSFSGHVPMNLGNLQNLRMLGLGGNQLTNDPSMSELGFLNSLRNCRHLERIVIGWNSFDGTLPKSFSSGNLSASLEHFQAYSSGIKGMIPNEIGNLSNLISLEMGGNGLRGTIPETLGQLKKMQSLVIDNNKLEGSIPVSFCNFVNLFRINLGGNKLSQQILGCLSSRNIYLNDNAFTSTIPSAFWNNKDLAIVDLSYNLLNGSLPLEIGSATGMRILSLKGNQFSGDIPSIIWRHQNLDYLILSENKLHGHIPETFANLTALQYLDLSQNNLSGVIPKSLEKLQNLVYFNVSFNELGGEIPNGGRFKNLTAESFKGNRELCGESQFKVMPCKGNKSSKTRVLKYILPSVGLVVGIAIIIMVCFMRRRKSNKPLPAKSSLPSAFPHERISYHEIVKATSGFGKDNLIDRGSIGSVYKGIFSNGLVAAIKLFDLDMEDANKSFDVECRILSNIRHRNLVKVISSCCNLDIKALVLEYMPNGNLNNWLYSSDYCLSIAQRLEIMIDVAYALEYLHHGYPSPIVHCDLKPSNILLDEDMVARVGDFGIAKLLTKDQRILHTKTLGTIGYMSPEYGATGLVSTLADVYSYGIVLMEILTRKKPTDDMFVGELTIRRWVFESFPDSIMDIVNVDVPRGEEENINARESCLKLLLGLALECTVDLPEERLDMEEVVVRLKKIKIEFLS</sequence>
<evidence type="ECO:0000256" key="8">
    <source>
        <dbReference type="ARBA" id="ARBA00022679"/>
    </source>
</evidence>
<protein>
    <recommendedName>
        <fullName evidence="3">non-specific serine/threonine protein kinase</fullName>
        <ecNumber evidence="3">2.7.11.1</ecNumber>
    </recommendedName>
</protein>
<dbReference type="InterPro" id="IPR055414">
    <property type="entry name" value="LRR_R13L4/SHOC2-like"/>
</dbReference>
<evidence type="ECO:0000256" key="22">
    <source>
        <dbReference type="SAM" id="SignalP"/>
    </source>
</evidence>
<dbReference type="FunFam" id="3.80.10.10:FF:000317">
    <property type="entry name" value="Inactive leucine-rich repeat receptor-like protein kinase"/>
    <property type="match status" value="1"/>
</dbReference>
<comment type="catalytic activity">
    <reaction evidence="19">
        <text>L-threonyl-[protein] + ATP = O-phospho-L-threonyl-[protein] + ADP + H(+)</text>
        <dbReference type="Rhea" id="RHEA:46608"/>
        <dbReference type="Rhea" id="RHEA-COMP:11060"/>
        <dbReference type="Rhea" id="RHEA-COMP:11605"/>
        <dbReference type="ChEBI" id="CHEBI:15378"/>
        <dbReference type="ChEBI" id="CHEBI:30013"/>
        <dbReference type="ChEBI" id="CHEBI:30616"/>
        <dbReference type="ChEBI" id="CHEBI:61977"/>
        <dbReference type="ChEBI" id="CHEBI:456216"/>
        <dbReference type="EC" id="2.7.11.1"/>
    </reaction>
</comment>
<evidence type="ECO:0000256" key="15">
    <source>
        <dbReference type="ARBA" id="ARBA00022989"/>
    </source>
</evidence>
<dbReference type="InterPro" id="IPR008271">
    <property type="entry name" value="Ser/Thr_kinase_AS"/>
</dbReference>
<accession>A0ABD1QKQ4</accession>
<dbReference type="Pfam" id="PF08263">
    <property type="entry name" value="LRRNT_2"/>
    <property type="match status" value="2"/>
</dbReference>
<dbReference type="GO" id="GO:0005886">
    <property type="term" value="C:plasma membrane"/>
    <property type="evidence" value="ECO:0007669"/>
    <property type="project" value="UniProtKB-SubCell"/>
</dbReference>
<evidence type="ECO:0000256" key="1">
    <source>
        <dbReference type="ARBA" id="ARBA00004162"/>
    </source>
</evidence>
<evidence type="ECO:0000256" key="17">
    <source>
        <dbReference type="ARBA" id="ARBA00023170"/>
    </source>
</evidence>
<keyword evidence="15 21" id="KW-1133">Transmembrane helix</keyword>
<comment type="catalytic activity">
    <reaction evidence="20">
        <text>L-seryl-[protein] + ATP = O-phospho-L-seryl-[protein] + ADP + H(+)</text>
        <dbReference type="Rhea" id="RHEA:17989"/>
        <dbReference type="Rhea" id="RHEA-COMP:9863"/>
        <dbReference type="Rhea" id="RHEA-COMP:11604"/>
        <dbReference type="ChEBI" id="CHEBI:15378"/>
        <dbReference type="ChEBI" id="CHEBI:29999"/>
        <dbReference type="ChEBI" id="CHEBI:30616"/>
        <dbReference type="ChEBI" id="CHEBI:83421"/>
        <dbReference type="ChEBI" id="CHEBI:456216"/>
        <dbReference type="EC" id="2.7.11.1"/>
    </reaction>
</comment>
<keyword evidence="10 22" id="KW-0732">Signal</keyword>
<evidence type="ECO:0000256" key="20">
    <source>
        <dbReference type="ARBA" id="ARBA00048679"/>
    </source>
</evidence>
<feature type="domain" description="Protein kinase" evidence="23">
    <location>
        <begin position="779"/>
        <end position="1059"/>
    </location>
</feature>
<proteinExistence type="inferred from homology"/>
<dbReference type="Pfam" id="PF23598">
    <property type="entry name" value="LRR_14"/>
    <property type="match status" value="1"/>
</dbReference>
<keyword evidence="12" id="KW-0547">Nucleotide-binding</keyword>
<dbReference type="Pfam" id="PF13855">
    <property type="entry name" value="LRR_8"/>
    <property type="match status" value="1"/>
</dbReference>
<dbReference type="SUPFAM" id="SSF56112">
    <property type="entry name" value="Protein kinase-like (PK-like)"/>
    <property type="match status" value="1"/>
</dbReference>
<keyword evidence="11" id="KW-0677">Repeat</keyword>
<evidence type="ECO:0000259" key="23">
    <source>
        <dbReference type="PROSITE" id="PS50011"/>
    </source>
</evidence>
<dbReference type="SMART" id="SM00369">
    <property type="entry name" value="LRR_TYP"/>
    <property type="match status" value="6"/>
</dbReference>
<dbReference type="PANTHER" id="PTHR27008">
    <property type="entry name" value="OS04G0122200 PROTEIN"/>
    <property type="match status" value="1"/>
</dbReference>
<dbReference type="Gene3D" id="3.80.10.10">
    <property type="entry name" value="Ribonuclease Inhibitor"/>
    <property type="match status" value="4"/>
</dbReference>
<dbReference type="Proteomes" id="UP001604336">
    <property type="component" value="Unassembled WGS sequence"/>
</dbReference>
<dbReference type="GO" id="GO:0006952">
    <property type="term" value="P:defense response"/>
    <property type="evidence" value="ECO:0007669"/>
    <property type="project" value="UniProtKB-ARBA"/>
</dbReference>
<evidence type="ECO:0000256" key="7">
    <source>
        <dbReference type="ARBA" id="ARBA00022614"/>
    </source>
</evidence>
<dbReference type="FunFam" id="3.80.10.10:FF:000041">
    <property type="entry name" value="LRR receptor-like serine/threonine-protein kinase ERECTA"/>
    <property type="match status" value="1"/>
</dbReference>
<comment type="similarity">
    <text evidence="2">Belongs to the protein kinase superfamily. Ser/Thr protein kinase family.</text>
</comment>
<feature type="transmembrane region" description="Helical" evidence="21">
    <location>
        <begin position="723"/>
        <end position="742"/>
    </location>
</feature>
<keyword evidence="13" id="KW-0418">Kinase</keyword>
<dbReference type="GO" id="GO:0051707">
    <property type="term" value="P:response to other organism"/>
    <property type="evidence" value="ECO:0007669"/>
    <property type="project" value="UniProtKB-ARBA"/>
</dbReference>
<comment type="subcellular location">
    <subcellularLocation>
        <location evidence="1">Cell membrane</location>
        <topology evidence="1">Single-pass membrane protein</topology>
    </subcellularLocation>
</comment>
<keyword evidence="5" id="KW-0723">Serine/threonine-protein kinase</keyword>
<dbReference type="SMART" id="SM00365">
    <property type="entry name" value="LRR_SD22"/>
    <property type="match status" value="4"/>
</dbReference>
<keyword evidence="16 21" id="KW-0472">Membrane</keyword>
<evidence type="ECO:0000313" key="25">
    <source>
        <dbReference type="Proteomes" id="UP001604336"/>
    </source>
</evidence>
<evidence type="ECO:0000256" key="13">
    <source>
        <dbReference type="ARBA" id="ARBA00022777"/>
    </source>
</evidence>
<evidence type="ECO:0000256" key="18">
    <source>
        <dbReference type="ARBA" id="ARBA00023180"/>
    </source>
</evidence>
<dbReference type="InterPro" id="IPR000719">
    <property type="entry name" value="Prot_kinase_dom"/>
</dbReference>
<dbReference type="AlphaFoldDB" id="A0ABD1QKQ4"/>
<dbReference type="InterPro" id="IPR003591">
    <property type="entry name" value="Leu-rich_rpt_typical-subtyp"/>
</dbReference>
<keyword evidence="17" id="KW-0675">Receptor</keyword>
<dbReference type="FunFam" id="3.30.200.20:FF:000661">
    <property type="entry name" value="Serine-threonine protein kinase plant-type"/>
    <property type="match status" value="1"/>
</dbReference>
<evidence type="ECO:0000256" key="10">
    <source>
        <dbReference type="ARBA" id="ARBA00022729"/>
    </source>
</evidence>
<dbReference type="PROSITE" id="PS50011">
    <property type="entry name" value="PROTEIN_KINASE_DOM"/>
    <property type="match status" value="1"/>
</dbReference>
<keyword evidence="25" id="KW-1185">Reference proteome</keyword>
<evidence type="ECO:0000256" key="9">
    <source>
        <dbReference type="ARBA" id="ARBA00022692"/>
    </source>
</evidence>
<evidence type="ECO:0000256" key="5">
    <source>
        <dbReference type="ARBA" id="ARBA00022527"/>
    </source>
</evidence>
<dbReference type="PROSITE" id="PS00108">
    <property type="entry name" value="PROTEIN_KINASE_ST"/>
    <property type="match status" value="1"/>
</dbReference>
<keyword evidence="9 21" id="KW-0812">Transmembrane</keyword>
<evidence type="ECO:0000256" key="14">
    <source>
        <dbReference type="ARBA" id="ARBA00022840"/>
    </source>
</evidence>
<dbReference type="PANTHER" id="PTHR27008:SF585">
    <property type="entry name" value="PROTEIN KINASE DOMAIN-CONTAINING PROTEIN"/>
    <property type="match status" value="1"/>
</dbReference>
<evidence type="ECO:0000256" key="6">
    <source>
        <dbReference type="ARBA" id="ARBA00022553"/>
    </source>
</evidence>
<evidence type="ECO:0000256" key="21">
    <source>
        <dbReference type="SAM" id="Phobius"/>
    </source>
</evidence>
<name>A0ABD1QKQ4_9LAMI</name>
<keyword evidence="18" id="KW-0325">Glycoprotein</keyword>
<organism evidence="24 25">
    <name type="scientific">Abeliophyllum distichum</name>
    <dbReference type="NCBI Taxonomy" id="126358"/>
    <lineage>
        <taxon>Eukaryota</taxon>
        <taxon>Viridiplantae</taxon>
        <taxon>Streptophyta</taxon>
        <taxon>Embryophyta</taxon>
        <taxon>Tracheophyta</taxon>
        <taxon>Spermatophyta</taxon>
        <taxon>Magnoliopsida</taxon>
        <taxon>eudicotyledons</taxon>
        <taxon>Gunneridae</taxon>
        <taxon>Pentapetalae</taxon>
        <taxon>asterids</taxon>
        <taxon>lamiids</taxon>
        <taxon>Lamiales</taxon>
        <taxon>Oleaceae</taxon>
        <taxon>Forsythieae</taxon>
        <taxon>Abeliophyllum</taxon>
    </lineage>
</organism>
<evidence type="ECO:0000256" key="12">
    <source>
        <dbReference type="ARBA" id="ARBA00022741"/>
    </source>
</evidence>
<dbReference type="SUPFAM" id="SSF52058">
    <property type="entry name" value="L domain-like"/>
    <property type="match status" value="1"/>
</dbReference>
<dbReference type="FunFam" id="1.10.510.10:FF:000358">
    <property type="entry name" value="Putative leucine-rich repeat receptor-like serine/threonine-protein kinase"/>
    <property type="match status" value="1"/>
</dbReference>
<dbReference type="EC" id="2.7.11.1" evidence="3"/>
<evidence type="ECO:0000256" key="2">
    <source>
        <dbReference type="ARBA" id="ARBA00008684"/>
    </source>
</evidence>
<keyword evidence="8" id="KW-0808">Transferase</keyword>
<dbReference type="InterPro" id="IPR011009">
    <property type="entry name" value="Kinase-like_dom_sf"/>
</dbReference>
<dbReference type="Gene3D" id="3.30.200.20">
    <property type="entry name" value="Phosphorylase Kinase, domain 1"/>
    <property type="match status" value="1"/>
</dbReference>
<feature type="chain" id="PRO_5044857358" description="non-specific serine/threonine protein kinase" evidence="22">
    <location>
        <begin position="24"/>
        <end position="1060"/>
    </location>
</feature>